<dbReference type="AlphaFoldDB" id="A0AAJ1U448"/>
<feature type="domain" description="WYL" evidence="2">
    <location>
        <begin position="700"/>
        <end position="761"/>
    </location>
</feature>
<evidence type="ECO:0000313" key="5">
    <source>
        <dbReference type="Proteomes" id="UP001239215"/>
    </source>
</evidence>
<feature type="region of interest" description="Disordered" evidence="1">
    <location>
        <begin position="672"/>
        <end position="695"/>
    </location>
</feature>
<feature type="domain" description="Helicase XPB/Ssl2 N-terminal" evidence="3">
    <location>
        <begin position="476"/>
        <end position="598"/>
    </location>
</feature>
<organism evidence="4 5">
    <name type="scientific">Nocardioides zeae</name>
    <dbReference type="NCBI Taxonomy" id="1457234"/>
    <lineage>
        <taxon>Bacteria</taxon>
        <taxon>Bacillati</taxon>
        <taxon>Actinomycetota</taxon>
        <taxon>Actinomycetes</taxon>
        <taxon>Propionibacteriales</taxon>
        <taxon>Nocardioidaceae</taxon>
        <taxon>Nocardioides</taxon>
    </lineage>
</organism>
<dbReference type="Pfam" id="PF13280">
    <property type="entry name" value="WYL"/>
    <property type="match status" value="1"/>
</dbReference>
<dbReference type="InterPro" id="IPR032830">
    <property type="entry name" value="XPB/Ssl2_N"/>
</dbReference>
<evidence type="ECO:0000259" key="3">
    <source>
        <dbReference type="Pfam" id="PF13625"/>
    </source>
</evidence>
<evidence type="ECO:0000256" key="1">
    <source>
        <dbReference type="SAM" id="MobiDB-lite"/>
    </source>
</evidence>
<proteinExistence type="predicted"/>
<dbReference type="Pfam" id="PF13625">
    <property type="entry name" value="Helicase_C_3"/>
    <property type="match status" value="1"/>
</dbReference>
<reference evidence="4" key="1">
    <citation type="submission" date="2023-07" db="EMBL/GenBank/DDBJ databases">
        <title>Functional and genomic diversity of the sorghum phyllosphere microbiome.</title>
        <authorList>
            <person name="Shade A."/>
        </authorList>
    </citation>
    <scope>NUCLEOTIDE SEQUENCE</scope>
    <source>
        <strain evidence="4">SORGH_AS_1067</strain>
    </source>
</reference>
<protein>
    <recommendedName>
        <fullName evidence="6">Helicase XPB/Ssl2 N-terminal domain-containing protein</fullName>
    </recommendedName>
</protein>
<feature type="compositionally biased region" description="Low complexity" evidence="1">
    <location>
        <begin position="678"/>
        <end position="695"/>
    </location>
</feature>
<evidence type="ECO:0008006" key="6">
    <source>
        <dbReference type="Google" id="ProtNLM"/>
    </source>
</evidence>
<gene>
    <name evidence="4" type="ORF">QE405_002027</name>
</gene>
<evidence type="ECO:0000259" key="2">
    <source>
        <dbReference type="Pfam" id="PF13280"/>
    </source>
</evidence>
<comment type="caution">
    <text evidence="4">The sequence shown here is derived from an EMBL/GenBank/DDBJ whole genome shotgun (WGS) entry which is preliminary data.</text>
</comment>
<dbReference type="Proteomes" id="UP001239215">
    <property type="component" value="Unassembled WGS sequence"/>
</dbReference>
<dbReference type="EMBL" id="JAUTAN010000001">
    <property type="protein sequence ID" value="MDQ1104743.1"/>
    <property type="molecule type" value="Genomic_DNA"/>
</dbReference>
<sequence length="764" mass="80262">MEGMSSQTAPPAYRSLADQLRAWSDDRLGRLLGERPDLATPAPHDSRQLASRAATRASVLRALDRLDAAELRVLHSQALVTQTPHWTAADVLGVDPADVAPVLDRLVDLALVWQAPDGLRPVTTVPDALSVGPPETRVPIEPLTAEAWDRAKVEDRLAGLSDPARALLDHVHAHGGRGTTKEDPTTASRSDSPIGELVTAGLLVPKGRGEVRVPGEVGIVLGVDAGPATAPELLTSERAAAVVDRAGAGAAFELVRRAELLLDTWGTRPPGLLRGGGLGVRDLRNVAGLLGVAEGEAALLVETVHAAGLLAEGADGDGDPVWVPTDAYDAWSTRSVAERWRVLVEAWLGSPRLVGLVGRRDERSKKAPNALEPDLTHPVAVETRRTTLEVLGSLPAGRVLATGTGVPSLVAHVAWLRPRRPSLRDDVVAWTLDEAAVLGLVALGGLTRAGRTLLDGDPAGAVAALDALLPDPVDKVLLQADLTAVAPGPLEAEVARRLQLVADLESAGGAGVYRFTKGSVRRAFDVGWSAAEVHAFVAEVSATPVPQPLSYLVDDVARTFGTLRVGHAEAFIRTDDEAALTVLERDPRAASLGLRRIAPTVLISTTPLDVLLPRLRDLGTAPVVEAPDGTVRVARPDVLRARTARARRTAAGATAAREAAQVSAVVTAVRAGDRAADSRPAPAPGERAGAAAGPTNPAAALTTLREAVEARATVRIAYVDNHGSYLERVVDPVRVEGGQLTAWDHRSEEQRLFAVHRITAVDAV</sequence>
<evidence type="ECO:0000313" key="4">
    <source>
        <dbReference type="EMBL" id="MDQ1104743.1"/>
    </source>
</evidence>
<accession>A0AAJ1U448</accession>
<dbReference type="InterPro" id="IPR026881">
    <property type="entry name" value="WYL_dom"/>
</dbReference>
<dbReference type="PROSITE" id="PS52050">
    <property type="entry name" value="WYL"/>
    <property type="match status" value="1"/>
</dbReference>
<name>A0AAJ1U448_9ACTN</name>